<protein>
    <recommendedName>
        <fullName evidence="6">Ribosomal RNA small subunit methyltransferase G</fullName>
        <ecNumber evidence="6">2.1.1.-</ecNumber>
    </recommendedName>
    <alternativeName>
        <fullName evidence="6">16S rRNA 7-methylguanosine methyltransferase</fullName>
        <shortName evidence="6">16S rRNA m7G methyltransferase</shortName>
    </alternativeName>
</protein>
<organism evidence="7 8">
    <name type="scientific">Desulfosarcina widdelii</name>
    <dbReference type="NCBI Taxonomy" id="947919"/>
    <lineage>
        <taxon>Bacteria</taxon>
        <taxon>Pseudomonadati</taxon>
        <taxon>Thermodesulfobacteriota</taxon>
        <taxon>Desulfobacteria</taxon>
        <taxon>Desulfobacterales</taxon>
        <taxon>Desulfosarcinaceae</taxon>
        <taxon>Desulfosarcina</taxon>
    </lineage>
</organism>
<keyword evidence="4 6" id="KW-0808">Transferase</keyword>
<comment type="similarity">
    <text evidence="6">Belongs to the methyltransferase superfamily. RNA methyltransferase RsmG family.</text>
</comment>
<dbReference type="NCBIfam" id="TIGR00138">
    <property type="entry name" value="rsmG_gidB"/>
    <property type="match status" value="1"/>
</dbReference>
<evidence type="ECO:0000256" key="6">
    <source>
        <dbReference type="HAMAP-Rule" id="MF_00074"/>
    </source>
</evidence>
<evidence type="ECO:0000256" key="1">
    <source>
        <dbReference type="ARBA" id="ARBA00022490"/>
    </source>
</evidence>
<dbReference type="PIRSF" id="PIRSF003078">
    <property type="entry name" value="GidB"/>
    <property type="match status" value="1"/>
</dbReference>
<comment type="caution">
    <text evidence="6">Lacks conserved residue(s) required for the propagation of feature annotation.</text>
</comment>
<dbReference type="PANTHER" id="PTHR31760">
    <property type="entry name" value="S-ADENOSYL-L-METHIONINE-DEPENDENT METHYLTRANSFERASES SUPERFAMILY PROTEIN"/>
    <property type="match status" value="1"/>
</dbReference>
<reference evidence="7 8" key="1">
    <citation type="submission" date="2019-11" db="EMBL/GenBank/DDBJ databases">
        <title>Comparative genomics of hydrocarbon-degrading Desulfosarcina strains.</title>
        <authorList>
            <person name="Watanabe M."/>
            <person name="Kojima H."/>
            <person name="Fukui M."/>
        </authorList>
    </citation>
    <scope>NUCLEOTIDE SEQUENCE [LARGE SCALE GENOMIC DNA]</scope>
    <source>
        <strain evidence="7 8">PP31</strain>
    </source>
</reference>
<comment type="subcellular location">
    <subcellularLocation>
        <location evidence="6">Cytoplasm</location>
    </subcellularLocation>
</comment>
<comment type="function">
    <text evidence="6">Specifically methylates the N7 position of a guanine in 16S rRNA.</text>
</comment>
<evidence type="ECO:0000256" key="2">
    <source>
        <dbReference type="ARBA" id="ARBA00022552"/>
    </source>
</evidence>
<feature type="binding site" evidence="6">
    <location>
        <position position="151"/>
    </location>
    <ligand>
        <name>S-adenosyl-L-methionine</name>
        <dbReference type="ChEBI" id="CHEBI:59789"/>
    </ligand>
</feature>
<sequence length="229" mass="24880">MKIDSGQWQRTVIEGAAALAIEVTDDQVRAMNAHARLLLEWNRITNLTAIIDPMEVAVKHYVDSLAAVLWIGEGVRILDAGSGGGFPGIPLKILHPELSITLVDSVRKKVSFLKHAIRTIGLEGIEAVHGRLETLGESPRYRGAFDMVVCRAFSSLETFAERTADFLAPGGSLLALKGPQTDHPLEAAGSGSTIRLGGRSFTIQVNSYQLPFLNLQRRAVRLTPMTKEG</sequence>
<dbReference type="PANTHER" id="PTHR31760:SF0">
    <property type="entry name" value="S-ADENOSYL-L-METHIONINE-DEPENDENT METHYLTRANSFERASES SUPERFAMILY PROTEIN"/>
    <property type="match status" value="1"/>
</dbReference>
<evidence type="ECO:0000256" key="5">
    <source>
        <dbReference type="ARBA" id="ARBA00022691"/>
    </source>
</evidence>
<keyword evidence="5 6" id="KW-0949">S-adenosyl-L-methionine</keyword>
<evidence type="ECO:0000256" key="4">
    <source>
        <dbReference type="ARBA" id="ARBA00022679"/>
    </source>
</evidence>
<dbReference type="Proteomes" id="UP000427769">
    <property type="component" value="Chromosome"/>
</dbReference>
<feature type="binding site" evidence="6">
    <location>
        <begin position="132"/>
        <end position="133"/>
    </location>
    <ligand>
        <name>S-adenosyl-L-methionine</name>
        <dbReference type="ChEBI" id="CHEBI:59789"/>
    </ligand>
</feature>
<dbReference type="OrthoDB" id="9808773at2"/>
<dbReference type="Gene3D" id="3.40.50.150">
    <property type="entry name" value="Vaccinia Virus protein VP39"/>
    <property type="match status" value="1"/>
</dbReference>
<evidence type="ECO:0000256" key="3">
    <source>
        <dbReference type="ARBA" id="ARBA00022603"/>
    </source>
</evidence>
<feature type="binding site" evidence="6">
    <location>
        <position position="86"/>
    </location>
    <ligand>
        <name>S-adenosyl-L-methionine</name>
        <dbReference type="ChEBI" id="CHEBI:59789"/>
    </ligand>
</feature>
<accession>A0A5K7YXY5</accession>
<name>A0A5K7YXY5_9BACT</name>
<keyword evidence="8" id="KW-1185">Reference proteome</keyword>
<dbReference type="EMBL" id="AP021875">
    <property type="protein sequence ID" value="BBO72783.1"/>
    <property type="molecule type" value="Genomic_DNA"/>
</dbReference>
<dbReference type="HAMAP" id="MF_00074">
    <property type="entry name" value="16SrRNA_methyltr_G"/>
    <property type="match status" value="1"/>
</dbReference>
<dbReference type="Pfam" id="PF02527">
    <property type="entry name" value="GidB"/>
    <property type="match status" value="1"/>
</dbReference>
<dbReference type="RefSeq" id="WP_155301959.1">
    <property type="nucleotide sequence ID" value="NZ_AP021875.1"/>
</dbReference>
<keyword evidence="1 6" id="KW-0963">Cytoplasm</keyword>
<dbReference type="GO" id="GO:0005829">
    <property type="term" value="C:cytosol"/>
    <property type="evidence" value="ECO:0007669"/>
    <property type="project" value="TreeGrafter"/>
</dbReference>
<gene>
    <name evidence="6 7" type="primary">rsmG</name>
    <name evidence="7" type="ORF">DSCW_02000</name>
</gene>
<dbReference type="KEGG" id="dwd:DSCW_02000"/>
<dbReference type="InterPro" id="IPR029063">
    <property type="entry name" value="SAM-dependent_MTases_sf"/>
</dbReference>
<dbReference type="EC" id="2.1.1.-" evidence="6"/>
<dbReference type="CDD" id="cd02440">
    <property type="entry name" value="AdoMet_MTases"/>
    <property type="match status" value="1"/>
</dbReference>
<proteinExistence type="inferred from homology"/>
<keyword evidence="2 6" id="KW-0698">rRNA processing</keyword>
<dbReference type="AlphaFoldDB" id="A0A5K7YXY5"/>
<evidence type="ECO:0000313" key="7">
    <source>
        <dbReference type="EMBL" id="BBO72783.1"/>
    </source>
</evidence>
<evidence type="ECO:0000313" key="8">
    <source>
        <dbReference type="Proteomes" id="UP000427769"/>
    </source>
</evidence>
<dbReference type="GO" id="GO:0070043">
    <property type="term" value="F:rRNA (guanine-N7-)-methyltransferase activity"/>
    <property type="evidence" value="ECO:0007669"/>
    <property type="project" value="UniProtKB-UniRule"/>
</dbReference>
<dbReference type="InterPro" id="IPR003682">
    <property type="entry name" value="rRNA_ssu_MeTfrase_G"/>
</dbReference>
<keyword evidence="3 6" id="KW-0489">Methyltransferase</keyword>
<dbReference type="SUPFAM" id="SSF53335">
    <property type="entry name" value="S-adenosyl-L-methionine-dependent methyltransferases"/>
    <property type="match status" value="1"/>
</dbReference>
<feature type="binding site" evidence="6">
    <location>
        <position position="81"/>
    </location>
    <ligand>
        <name>S-adenosyl-L-methionine</name>
        <dbReference type="ChEBI" id="CHEBI:59789"/>
    </ligand>
</feature>